<keyword evidence="1" id="KW-0812">Transmembrane</keyword>
<dbReference type="AlphaFoldDB" id="A0A0F9U5W0"/>
<reference evidence="2" key="1">
    <citation type="journal article" date="2015" name="Nature">
        <title>Complex archaea that bridge the gap between prokaryotes and eukaryotes.</title>
        <authorList>
            <person name="Spang A."/>
            <person name="Saw J.H."/>
            <person name="Jorgensen S.L."/>
            <person name="Zaremba-Niedzwiedzka K."/>
            <person name="Martijn J."/>
            <person name="Lind A.E."/>
            <person name="van Eijk R."/>
            <person name="Schleper C."/>
            <person name="Guy L."/>
            <person name="Ettema T.J."/>
        </authorList>
    </citation>
    <scope>NUCLEOTIDE SEQUENCE</scope>
</reference>
<keyword evidence="1" id="KW-0472">Membrane</keyword>
<accession>A0A0F9U5W0</accession>
<dbReference type="EMBL" id="LAZR01000127">
    <property type="protein sequence ID" value="KKN88590.1"/>
    <property type="molecule type" value="Genomic_DNA"/>
</dbReference>
<feature type="transmembrane region" description="Helical" evidence="1">
    <location>
        <begin position="12"/>
        <end position="34"/>
    </location>
</feature>
<sequence>MVLIRAIDRVLIGFCLLLGVGIFVSLYFSIFAAGPPDDTDNPAHPIIAEQFARLREQLGRRPALREAIIDFSNINGGSWRTACLFGGYSTPSEEIAKLGATISDADRTRLKDAGSSGLRLTEVEENEMVVAYIDENNRAHFIWFEDGIGSGGQHLRRCVSMPGTEIDLLTN</sequence>
<organism evidence="2">
    <name type="scientific">marine sediment metagenome</name>
    <dbReference type="NCBI Taxonomy" id="412755"/>
    <lineage>
        <taxon>unclassified sequences</taxon>
        <taxon>metagenomes</taxon>
        <taxon>ecological metagenomes</taxon>
    </lineage>
</organism>
<name>A0A0F9U5W0_9ZZZZ</name>
<proteinExistence type="predicted"/>
<evidence type="ECO:0000256" key="1">
    <source>
        <dbReference type="SAM" id="Phobius"/>
    </source>
</evidence>
<evidence type="ECO:0000313" key="2">
    <source>
        <dbReference type="EMBL" id="KKN88590.1"/>
    </source>
</evidence>
<gene>
    <name evidence="2" type="ORF">LCGC14_0247010</name>
</gene>
<comment type="caution">
    <text evidence="2">The sequence shown here is derived from an EMBL/GenBank/DDBJ whole genome shotgun (WGS) entry which is preliminary data.</text>
</comment>
<keyword evidence="1" id="KW-1133">Transmembrane helix</keyword>
<protein>
    <submittedName>
        <fullName evidence="2">Uncharacterized protein</fullName>
    </submittedName>
</protein>